<dbReference type="Pfam" id="PF16921">
    <property type="entry name" value="Tex_YqgF"/>
    <property type="match status" value="1"/>
</dbReference>
<dbReference type="SUPFAM" id="SSF50249">
    <property type="entry name" value="Nucleic acid-binding proteins"/>
    <property type="match status" value="1"/>
</dbReference>
<dbReference type="EMBL" id="JAIQBY010000011">
    <property type="protein sequence ID" value="MBZ4195407.1"/>
    <property type="molecule type" value="Genomic_DNA"/>
</dbReference>
<name>A0A953T785_9MOLU</name>
<dbReference type="PROSITE" id="PS50126">
    <property type="entry name" value="S1"/>
    <property type="match status" value="1"/>
</dbReference>
<dbReference type="InterPro" id="IPR044146">
    <property type="entry name" value="S1_Tex"/>
</dbReference>
<dbReference type="InterPro" id="IPR023323">
    <property type="entry name" value="Tex-like_dom_sf"/>
</dbReference>
<evidence type="ECO:0000313" key="3">
    <source>
        <dbReference type="Proteomes" id="UP000772186"/>
    </source>
</evidence>
<gene>
    <name evidence="2" type="ORF">LAD73_01565</name>
</gene>
<dbReference type="Gene3D" id="1.10.10.650">
    <property type="entry name" value="RuvA domain 2-like"/>
    <property type="match status" value="1"/>
</dbReference>
<protein>
    <submittedName>
        <fullName evidence="2">Helix-hairpin-helix domain-containing protein</fullName>
    </submittedName>
</protein>
<dbReference type="RefSeq" id="WP_223644588.1">
    <property type="nucleotide sequence ID" value="NZ_JAIQBY010000011.1"/>
</dbReference>
<proteinExistence type="predicted"/>
<dbReference type="InterPro" id="IPR012340">
    <property type="entry name" value="NA-bd_OB-fold"/>
</dbReference>
<evidence type="ECO:0000313" key="2">
    <source>
        <dbReference type="EMBL" id="MBZ4195407.1"/>
    </source>
</evidence>
<dbReference type="InterPro" id="IPR023319">
    <property type="entry name" value="Tex-like_HTH_dom_sf"/>
</dbReference>
<dbReference type="InterPro" id="IPR037027">
    <property type="entry name" value="YqgF/RNaseH-like_dom_sf"/>
</dbReference>
<dbReference type="FunFam" id="1.10.10.650:FF:000001">
    <property type="entry name" value="S1 RNA-binding domain 1"/>
    <property type="match status" value="1"/>
</dbReference>
<dbReference type="CDD" id="cd05685">
    <property type="entry name" value="S1_Tex"/>
    <property type="match status" value="1"/>
</dbReference>
<dbReference type="SUPFAM" id="SSF47781">
    <property type="entry name" value="RuvA domain 2-like"/>
    <property type="match status" value="2"/>
</dbReference>
<dbReference type="SUPFAM" id="SSF53098">
    <property type="entry name" value="Ribonuclease H-like"/>
    <property type="match status" value="1"/>
</dbReference>
<dbReference type="FunFam" id="2.40.50.140:FF:000051">
    <property type="entry name" value="RNA-binding transcriptional accessory protein"/>
    <property type="match status" value="1"/>
</dbReference>
<dbReference type="InterPro" id="IPR003029">
    <property type="entry name" value="S1_domain"/>
</dbReference>
<dbReference type="AlphaFoldDB" id="A0A953T785"/>
<dbReference type="Pfam" id="PF09371">
    <property type="entry name" value="Tex_N"/>
    <property type="match status" value="1"/>
</dbReference>
<dbReference type="Gene3D" id="3.30.420.140">
    <property type="entry name" value="YqgF/RNase H-like domain"/>
    <property type="match status" value="1"/>
</dbReference>
<dbReference type="SMART" id="SM00316">
    <property type="entry name" value="S1"/>
    <property type="match status" value="1"/>
</dbReference>
<evidence type="ECO:0000259" key="1">
    <source>
        <dbReference type="PROSITE" id="PS50126"/>
    </source>
</evidence>
<dbReference type="InterPro" id="IPR012337">
    <property type="entry name" value="RNaseH-like_sf"/>
</dbReference>
<dbReference type="InterPro" id="IPR050437">
    <property type="entry name" value="Ribos_protein_bS1-like"/>
</dbReference>
<dbReference type="SMART" id="SM00732">
    <property type="entry name" value="YqgFc"/>
    <property type="match status" value="1"/>
</dbReference>
<dbReference type="InterPro" id="IPR006641">
    <property type="entry name" value="YqgF/RNaseH-like_dom"/>
</dbReference>
<dbReference type="InterPro" id="IPR018974">
    <property type="entry name" value="Tex-like_N"/>
</dbReference>
<dbReference type="PANTHER" id="PTHR10724">
    <property type="entry name" value="30S RIBOSOMAL PROTEIN S1"/>
    <property type="match status" value="1"/>
</dbReference>
<organism evidence="2 3">
    <name type="scientific">Mycoplasma tauri</name>
    <dbReference type="NCBI Taxonomy" id="547987"/>
    <lineage>
        <taxon>Bacteria</taxon>
        <taxon>Bacillati</taxon>
        <taxon>Mycoplasmatota</taxon>
        <taxon>Mollicutes</taxon>
        <taxon>Mycoplasmataceae</taxon>
        <taxon>Mycoplasma</taxon>
    </lineage>
</organism>
<dbReference type="GO" id="GO:0003735">
    <property type="term" value="F:structural constituent of ribosome"/>
    <property type="evidence" value="ECO:0007669"/>
    <property type="project" value="TreeGrafter"/>
</dbReference>
<dbReference type="GO" id="GO:0006139">
    <property type="term" value="P:nucleobase-containing compound metabolic process"/>
    <property type="evidence" value="ECO:0007669"/>
    <property type="project" value="InterPro"/>
</dbReference>
<dbReference type="InterPro" id="IPR032639">
    <property type="entry name" value="Tex_YqgF"/>
</dbReference>
<dbReference type="Pfam" id="PF17674">
    <property type="entry name" value="HHH_9"/>
    <property type="match status" value="1"/>
</dbReference>
<dbReference type="InterPro" id="IPR010994">
    <property type="entry name" value="RuvA_2-like"/>
</dbReference>
<sequence>MNISIKFVAKKLELNEEQVSTVLTLMDEGATVPFIARYRKGVTGGLDEEVIQKIHEMYVYDVELNKRKDAILKILEEKKLLTPEISQKINEAETKAAVENIYEPFKVGKKTKATEAIALGLEPLAKIIMESDNPKFNPYREAEKYISEKVPTVEFAIEQAQYIISQIISQDVNNRDSIKNQIYNFGWIICKKKKNSIDEKEVFKQYYDYKERVKFIPNHRILAISRGEDLKIITYDIEEFNIAKITYDLNNKYFKIKTTGKIIHNSVVDSLERLILPSVIREIKSDLFARAEVEAIKLFAENVESMLLFPAVKNKWIMSIDPAFANGCKIAILNPHGDFLEKALIFPNPPRLQIEKSEEIVKKLLNKYPINIIVIGNGTASRETEHFIAKIIKKWNENAENNNKSLKYAVVSEVGASVYSASSVAIDEFPELNVEERSAINIGRRFQDPLNELIKIDPKSIGVGQYQHDVNQKELASALKFKVDKAVNLVGVDLNTASKQILKFISGLNDKLAQNIVDYRKENKEFNDRETLLKVKGIGEKAYQQAVGFLRLYNSKNFFDRTSIHPESYDLAQKIVDELNIDLQNIDTKYLENQKISDLANKFETNEYDIKLIMDSLINPTKDIRDEKDGYILKDSVLNLEDLKEGMIIEGSVQNITDFGAFVYIGIKQGVLIHISNMKRDKNHFIKHPSEVVKTGDNIKLEIIGIEKDRERIQGKLIW</sequence>
<dbReference type="Pfam" id="PF12836">
    <property type="entry name" value="HHH_3"/>
    <property type="match status" value="1"/>
</dbReference>
<dbReference type="GO" id="GO:0003729">
    <property type="term" value="F:mRNA binding"/>
    <property type="evidence" value="ECO:0007669"/>
    <property type="project" value="TreeGrafter"/>
</dbReference>
<dbReference type="Proteomes" id="UP000772186">
    <property type="component" value="Unassembled WGS sequence"/>
</dbReference>
<dbReference type="InterPro" id="IPR041692">
    <property type="entry name" value="HHH_9"/>
</dbReference>
<feature type="domain" description="S1 motif" evidence="1">
    <location>
        <begin position="646"/>
        <end position="718"/>
    </location>
</feature>
<dbReference type="SUPFAM" id="SSF158832">
    <property type="entry name" value="Tex N-terminal region-like"/>
    <property type="match status" value="1"/>
</dbReference>
<dbReference type="Pfam" id="PF22706">
    <property type="entry name" value="Tex_central_region"/>
    <property type="match status" value="1"/>
</dbReference>
<dbReference type="FunFam" id="3.30.420.140:FF:000001">
    <property type="entry name" value="RNA-binding transcriptional accessory protein"/>
    <property type="match status" value="1"/>
</dbReference>
<comment type="caution">
    <text evidence="2">The sequence shown here is derived from an EMBL/GenBank/DDBJ whole genome shotgun (WGS) entry which is preliminary data.</text>
</comment>
<dbReference type="GO" id="GO:0006412">
    <property type="term" value="P:translation"/>
    <property type="evidence" value="ECO:0007669"/>
    <property type="project" value="TreeGrafter"/>
</dbReference>
<keyword evidence="3" id="KW-1185">Reference proteome</keyword>
<accession>A0A953T785</accession>
<dbReference type="GO" id="GO:0005737">
    <property type="term" value="C:cytoplasm"/>
    <property type="evidence" value="ECO:0007669"/>
    <property type="project" value="UniProtKB-ARBA"/>
</dbReference>
<dbReference type="PANTHER" id="PTHR10724:SF10">
    <property type="entry name" value="S1 RNA-BINDING DOMAIN-CONTAINING PROTEIN 1"/>
    <property type="match status" value="1"/>
</dbReference>
<dbReference type="Gene3D" id="2.40.50.140">
    <property type="entry name" value="Nucleic acid-binding proteins"/>
    <property type="match status" value="1"/>
</dbReference>
<dbReference type="Gene3D" id="1.10.150.310">
    <property type="entry name" value="Tex RuvX-like domain-like"/>
    <property type="match status" value="1"/>
</dbReference>
<reference evidence="2 3" key="1">
    <citation type="submission" date="2021-09" db="EMBL/GenBank/DDBJ databases">
        <title>WGS of Mycoplasma sp. Zaradi2 strains.</title>
        <authorList>
            <person name="Spergser J."/>
        </authorList>
    </citation>
    <scope>NUCLEOTIDE SEQUENCE [LARGE SCALE GENOMIC DNA]</scope>
    <source>
        <strain evidence="2 3">1331</strain>
    </source>
</reference>
<dbReference type="Pfam" id="PF00575">
    <property type="entry name" value="S1"/>
    <property type="match status" value="1"/>
</dbReference>
<dbReference type="InterPro" id="IPR055179">
    <property type="entry name" value="Tex-like_central_region"/>
</dbReference>
<dbReference type="Gene3D" id="1.10.3500.10">
    <property type="entry name" value="Tex N-terminal region-like"/>
    <property type="match status" value="1"/>
</dbReference>